<dbReference type="Proteomes" id="UP000234323">
    <property type="component" value="Unassembled WGS sequence"/>
</dbReference>
<feature type="compositionally biased region" description="Polar residues" evidence="1">
    <location>
        <begin position="200"/>
        <end position="214"/>
    </location>
</feature>
<dbReference type="AlphaFoldDB" id="A0A2I1HBU2"/>
<dbReference type="VEuPathDB" id="FungiDB:FUN_020799"/>
<evidence type="ECO:0000313" key="3">
    <source>
        <dbReference type="Proteomes" id="UP000234323"/>
    </source>
</evidence>
<dbReference type="EMBL" id="LLXI01002153">
    <property type="protein sequence ID" value="PKY56352.1"/>
    <property type="molecule type" value="Genomic_DNA"/>
</dbReference>
<dbReference type="VEuPathDB" id="FungiDB:FUN_010691"/>
<dbReference type="VEuPathDB" id="FungiDB:RhiirA1_396643"/>
<proteinExistence type="predicted"/>
<organism evidence="2 3">
    <name type="scientific">Rhizophagus irregularis</name>
    <dbReference type="NCBI Taxonomy" id="588596"/>
    <lineage>
        <taxon>Eukaryota</taxon>
        <taxon>Fungi</taxon>
        <taxon>Fungi incertae sedis</taxon>
        <taxon>Mucoromycota</taxon>
        <taxon>Glomeromycotina</taxon>
        <taxon>Glomeromycetes</taxon>
        <taxon>Glomerales</taxon>
        <taxon>Glomeraceae</taxon>
        <taxon>Rhizophagus</taxon>
    </lineage>
</organism>
<comment type="caution">
    <text evidence="2">The sequence shown here is derived from an EMBL/GenBank/DDBJ whole genome shotgun (WGS) entry which is preliminary data.</text>
</comment>
<feature type="region of interest" description="Disordered" evidence="1">
    <location>
        <begin position="186"/>
        <end position="218"/>
    </location>
</feature>
<accession>A0A2I1HBU2</accession>
<reference evidence="2 3" key="1">
    <citation type="submission" date="2015-10" db="EMBL/GenBank/DDBJ databases">
        <title>Genome analyses suggest a sexual origin of heterokaryosis in a supposedly ancient asexual fungus.</title>
        <authorList>
            <person name="Ropars J."/>
            <person name="Sedzielewska K."/>
            <person name="Noel J."/>
            <person name="Charron P."/>
            <person name="Farinelli L."/>
            <person name="Marton T."/>
            <person name="Kruger M."/>
            <person name="Pelin A."/>
            <person name="Brachmann A."/>
            <person name="Corradi N."/>
        </authorList>
    </citation>
    <scope>NUCLEOTIDE SEQUENCE [LARGE SCALE GENOMIC DNA]</scope>
    <source>
        <strain evidence="2 3">A4</strain>
    </source>
</reference>
<evidence type="ECO:0000313" key="2">
    <source>
        <dbReference type="EMBL" id="PKY56352.1"/>
    </source>
</evidence>
<evidence type="ECO:0000256" key="1">
    <source>
        <dbReference type="SAM" id="MobiDB-lite"/>
    </source>
</evidence>
<dbReference type="VEuPathDB" id="FungiDB:RhiirA1_480068"/>
<gene>
    <name evidence="2" type="ORF">RhiirA4_476596</name>
</gene>
<sequence length="411" mass="47538">MTVYFTVKETAVEELMVLEKSTQRRKHWKLLLLSTPKAHSDKIIVEFQNEADLFNACDKNYHFSDFNVKGYPLATNQDDDSKEKVNNKPHIQGQHVTFVRHTHRHQKFKNNHNSKKSQYHQKNIDYIPSCASGSNKLPLGVNLTATTFDTSSTHSNTPNNQNRQEDWDELMSSQYRNHNYIIQAQNNRKSHKDSKRDKIINNSTREYPTAYNKNDTPDHQHLQDIDDQVMQDINDKNSNFLHKIKMSDITTQLGSFVENGFLKTLFDKGPQAMDKVQLLVETFGECANPNNFAIQVKVTNIQPTILSLIFSIALYASSRSWDNFATKTTPNPVLEMPPILPDVEMTPVDQTVTPKTFWKKDKQKARVTDMINKSRTNQQRQILVHKHQRRRKNLSVPEATQILTGFKEADD</sequence>
<name>A0A2I1HBU2_9GLOM</name>
<protein>
    <submittedName>
        <fullName evidence="2">Uncharacterized protein</fullName>
    </submittedName>
</protein>
<keyword evidence="3" id="KW-1185">Reference proteome</keyword>